<feature type="compositionally biased region" description="Low complexity" evidence="1">
    <location>
        <begin position="153"/>
        <end position="170"/>
    </location>
</feature>
<feature type="compositionally biased region" description="Acidic residues" evidence="1">
    <location>
        <begin position="184"/>
        <end position="197"/>
    </location>
</feature>
<keyword evidence="2" id="KW-0472">Membrane</keyword>
<dbReference type="AlphaFoldDB" id="A0A8J5P6J2"/>
<proteinExistence type="predicted"/>
<feature type="region of interest" description="Disordered" evidence="1">
    <location>
        <begin position="148"/>
        <end position="205"/>
    </location>
</feature>
<comment type="caution">
    <text evidence="3">The sequence shown here is derived from an EMBL/GenBank/DDBJ whole genome shotgun (WGS) entry which is preliminary data.</text>
</comment>
<dbReference type="Proteomes" id="UP000693942">
    <property type="component" value="Unassembled WGS sequence"/>
</dbReference>
<evidence type="ECO:0000313" key="4">
    <source>
        <dbReference type="Proteomes" id="UP000693942"/>
    </source>
</evidence>
<protein>
    <submittedName>
        <fullName evidence="3">Uncharacterized protein</fullName>
    </submittedName>
</protein>
<feature type="compositionally biased region" description="Polar residues" evidence="1">
    <location>
        <begin position="72"/>
        <end position="82"/>
    </location>
</feature>
<feature type="region of interest" description="Disordered" evidence="1">
    <location>
        <begin position="62"/>
        <end position="82"/>
    </location>
</feature>
<sequence>MQTLLPLPQVCLTVAGSIGLIELSKSEGIQDVLKYAVPFRPAELPIEELERIQREAPAVTIIDPQPAANEPSGRNSSDNSTTQKVINGAAAGLAGYWAFLKNTVGQAVPKVNSKLKSKPVIVIAAIAGITIVESFLVLTYLPLSQFSRSPNNPQGSSQQASAFPSSQSTPGTGGPGGPGGPDEPPSDDEGSADESPPELDREIRIPKKMMEDIINKNGQSIWQKFQQKLTREKIGEVWRDPRGDFRIDAGSVVSESPQYKTWNLQVNRHPPSPAVKNLLKKLPHGTHEKLFWGLWNVKNPPQYDEWVKGIMDAFL</sequence>
<name>A0A8J5P6J2_FUSOX</name>
<evidence type="ECO:0000313" key="3">
    <source>
        <dbReference type="EMBL" id="KAG7413142.1"/>
    </source>
</evidence>
<reference evidence="3" key="1">
    <citation type="submission" date="2021-04" db="EMBL/GenBank/DDBJ databases">
        <title>First draft genome resource for Brassicaceae pathogens Fusarium oxysporum f. sp. raphani and Fusarium oxysporum f. sp. rapae.</title>
        <authorList>
            <person name="Asai S."/>
        </authorList>
    </citation>
    <scope>NUCLEOTIDE SEQUENCE</scope>
    <source>
        <strain evidence="3">Tf1262</strain>
    </source>
</reference>
<keyword evidence="2" id="KW-0812">Transmembrane</keyword>
<evidence type="ECO:0000256" key="1">
    <source>
        <dbReference type="SAM" id="MobiDB-lite"/>
    </source>
</evidence>
<feature type="compositionally biased region" description="Gly residues" evidence="1">
    <location>
        <begin position="171"/>
        <end position="180"/>
    </location>
</feature>
<dbReference type="EMBL" id="JAELUR010000023">
    <property type="protein sequence ID" value="KAG7413142.1"/>
    <property type="molecule type" value="Genomic_DNA"/>
</dbReference>
<evidence type="ECO:0000256" key="2">
    <source>
        <dbReference type="SAM" id="Phobius"/>
    </source>
</evidence>
<feature type="transmembrane region" description="Helical" evidence="2">
    <location>
        <begin position="120"/>
        <end position="143"/>
    </location>
</feature>
<keyword evidence="2" id="KW-1133">Transmembrane helix</keyword>
<organism evidence="3 4">
    <name type="scientific">Fusarium oxysporum f. sp. raphani</name>
    <dbReference type="NCBI Taxonomy" id="96318"/>
    <lineage>
        <taxon>Eukaryota</taxon>
        <taxon>Fungi</taxon>
        <taxon>Dikarya</taxon>
        <taxon>Ascomycota</taxon>
        <taxon>Pezizomycotina</taxon>
        <taxon>Sordariomycetes</taxon>
        <taxon>Hypocreomycetidae</taxon>
        <taxon>Hypocreales</taxon>
        <taxon>Nectriaceae</taxon>
        <taxon>Fusarium</taxon>
        <taxon>Fusarium oxysporum species complex</taxon>
    </lineage>
</organism>
<accession>A0A8J5P6J2</accession>
<gene>
    <name evidence="3" type="ORF">Forpi1262_v017167</name>
</gene>